<name>A0AAN6ZK73_9PEZI</name>
<dbReference type="EMBL" id="MU853611">
    <property type="protein sequence ID" value="KAK4141487.1"/>
    <property type="molecule type" value="Genomic_DNA"/>
</dbReference>
<sequence>MASWNSQETTNEHLLPYLDAETAPPEVKAGMRALPVERNIFKILGHSTVNFPPFMKLLTSQWHANRTLRSSDWQTAVLRTAAILDAPYEWEVNEPVARIFDFSDEQLAALKNPHMELPEALFSLRRRLIARAIEELSGAENRITPETLERVKGVLNTEEILELLYMHGVYSFLARVMKTVNIDSDGPIPGLEGSLRKYNATAIEKERRCKD</sequence>
<accession>A0AAN6ZK73</accession>
<dbReference type="PANTHER" id="PTHR34846:SF5">
    <property type="entry name" value="CARBOXYMUCONOLACTONE DECARBOXYLASE-LIKE DOMAIN-CONTAINING PROTEIN"/>
    <property type="match status" value="1"/>
</dbReference>
<keyword evidence="2" id="KW-1185">Reference proteome</keyword>
<dbReference type="Gene3D" id="1.20.1290.10">
    <property type="entry name" value="AhpD-like"/>
    <property type="match status" value="1"/>
</dbReference>
<dbReference type="Proteomes" id="UP001302676">
    <property type="component" value="Unassembled WGS sequence"/>
</dbReference>
<comment type="caution">
    <text evidence="1">The sequence shown here is derived from an EMBL/GenBank/DDBJ whole genome shotgun (WGS) entry which is preliminary data.</text>
</comment>
<evidence type="ECO:0000313" key="1">
    <source>
        <dbReference type="EMBL" id="KAK4141487.1"/>
    </source>
</evidence>
<evidence type="ECO:0000313" key="2">
    <source>
        <dbReference type="Proteomes" id="UP001302676"/>
    </source>
</evidence>
<dbReference type="RefSeq" id="XP_062634858.1">
    <property type="nucleotide sequence ID" value="XM_062781594.1"/>
</dbReference>
<dbReference type="PANTHER" id="PTHR34846">
    <property type="entry name" value="4-CARBOXYMUCONOLACTONE DECARBOXYLASE FAMILY PROTEIN (AFU_ORTHOLOGUE AFUA_6G11590)"/>
    <property type="match status" value="1"/>
</dbReference>
<dbReference type="SUPFAM" id="SSF69118">
    <property type="entry name" value="AhpD-like"/>
    <property type="match status" value="1"/>
</dbReference>
<dbReference type="InterPro" id="IPR029032">
    <property type="entry name" value="AhpD-like"/>
</dbReference>
<dbReference type="GeneID" id="87818207"/>
<organism evidence="1 2">
    <name type="scientific">Dichotomopilus funicola</name>
    <dbReference type="NCBI Taxonomy" id="1934379"/>
    <lineage>
        <taxon>Eukaryota</taxon>
        <taxon>Fungi</taxon>
        <taxon>Dikarya</taxon>
        <taxon>Ascomycota</taxon>
        <taxon>Pezizomycotina</taxon>
        <taxon>Sordariomycetes</taxon>
        <taxon>Sordariomycetidae</taxon>
        <taxon>Sordariales</taxon>
        <taxon>Chaetomiaceae</taxon>
        <taxon>Dichotomopilus</taxon>
    </lineage>
</organism>
<gene>
    <name evidence="1" type="ORF">C8A04DRAFT_30987</name>
</gene>
<reference evidence="1" key="2">
    <citation type="submission" date="2023-05" db="EMBL/GenBank/DDBJ databases">
        <authorList>
            <consortium name="Lawrence Berkeley National Laboratory"/>
            <person name="Steindorff A."/>
            <person name="Hensen N."/>
            <person name="Bonometti L."/>
            <person name="Westerberg I."/>
            <person name="Brannstrom I.O."/>
            <person name="Guillou S."/>
            <person name="Cros-Aarteil S."/>
            <person name="Calhoun S."/>
            <person name="Haridas S."/>
            <person name="Kuo A."/>
            <person name="Mondo S."/>
            <person name="Pangilinan J."/>
            <person name="Riley R."/>
            <person name="Labutti K."/>
            <person name="Andreopoulos B."/>
            <person name="Lipzen A."/>
            <person name="Chen C."/>
            <person name="Yanf M."/>
            <person name="Daum C."/>
            <person name="Ng V."/>
            <person name="Clum A."/>
            <person name="Ohm R."/>
            <person name="Martin F."/>
            <person name="Silar P."/>
            <person name="Natvig D."/>
            <person name="Lalanne C."/>
            <person name="Gautier V."/>
            <person name="Ament-Velasquez S.L."/>
            <person name="Kruys A."/>
            <person name="Hutchinson M.I."/>
            <person name="Powell A.J."/>
            <person name="Barry K."/>
            <person name="Miller A.N."/>
            <person name="Grigoriev I.V."/>
            <person name="Debuchy R."/>
            <person name="Gladieux P."/>
            <person name="Thoren M.H."/>
            <person name="Johannesson H."/>
        </authorList>
    </citation>
    <scope>NUCLEOTIDE SEQUENCE</scope>
    <source>
        <strain evidence="1">CBS 141.50</strain>
    </source>
</reference>
<dbReference type="AlphaFoldDB" id="A0AAN6ZK73"/>
<protein>
    <submittedName>
        <fullName evidence="1">AhpD-like protein</fullName>
    </submittedName>
</protein>
<reference evidence="1" key="1">
    <citation type="journal article" date="2023" name="Mol. Phylogenet. Evol.">
        <title>Genome-scale phylogeny and comparative genomics of the fungal order Sordariales.</title>
        <authorList>
            <person name="Hensen N."/>
            <person name="Bonometti L."/>
            <person name="Westerberg I."/>
            <person name="Brannstrom I.O."/>
            <person name="Guillou S."/>
            <person name="Cros-Aarteil S."/>
            <person name="Calhoun S."/>
            <person name="Haridas S."/>
            <person name="Kuo A."/>
            <person name="Mondo S."/>
            <person name="Pangilinan J."/>
            <person name="Riley R."/>
            <person name="LaButti K."/>
            <person name="Andreopoulos B."/>
            <person name="Lipzen A."/>
            <person name="Chen C."/>
            <person name="Yan M."/>
            <person name="Daum C."/>
            <person name="Ng V."/>
            <person name="Clum A."/>
            <person name="Steindorff A."/>
            <person name="Ohm R.A."/>
            <person name="Martin F."/>
            <person name="Silar P."/>
            <person name="Natvig D.O."/>
            <person name="Lalanne C."/>
            <person name="Gautier V."/>
            <person name="Ament-Velasquez S.L."/>
            <person name="Kruys A."/>
            <person name="Hutchinson M.I."/>
            <person name="Powell A.J."/>
            <person name="Barry K."/>
            <person name="Miller A.N."/>
            <person name="Grigoriev I.V."/>
            <person name="Debuchy R."/>
            <person name="Gladieux P."/>
            <person name="Hiltunen Thoren M."/>
            <person name="Johannesson H."/>
        </authorList>
    </citation>
    <scope>NUCLEOTIDE SEQUENCE</scope>
    <source>
        <strain evidence="1">CBS 141.50</strain>
    </source>
</reference>
<proteinExistence type="predicted"/>